<dbReference type="PROSITE" id="PS51192">
    <property type="entry name" value="HELICASE_ATP_BIND_1"/>
    <property type="match status" value="1"/>
</dbReference>
<dbReference type="GO" id="GO:0003724">
    <property type="term" value="F:RNA helicase activity"/>
    <property type="evidence" value="ECO:0007669"/>
    <property type="project" value="UniProtKB-EC"/>
</dbReference>
<dbReference type="GO" id="GO:0005524">
    <property type="term" value="F:ATP binding"/>
    <property type="evidence" value="ECO:0007669"/>
    <property type="project" value="UniProtKB-KW"/>
</dbReference>
<keyword evidence="13" id="KW-0238">DNA-binding</keyword>
<evidence type="ECO:0000259" key="20">
    <source>
        <dbReference type="PROSITE" id="PS50217"/>
    </source>
</evidence>
<dbReference type="Gene3D" id="3.40.50.300">
    <property type="entry name" value="P-loop containing nucleotide triphosphate hydrolases"/>
    <property type="match status" value="2"/>
</dbReference>
<dbReference type="Proteomes" id="UP000092444">
    <property type="component" value="Unassembled WGS sequence"/>
</dbReference>
<feature type="domain" description="Helicase C-terminal" evidence="22">
    <location>
        <begin position="1276"/>
        <end position="1444"/>
    </location>
</feature>
<feature type="domain" description="Helicase ATP-binding" evidence="21">
    <location>
        <begin position="1058"/>
        <end position="1211"/>
    </location>
</feature>
<feature type="compositionally biased region" description="Basic and acidic residues" evidence="19">
    <location>
        <begin position="2110"/>
        <end position="2119"/>
    </location>
</feature>
<feature type="region of interest" description="Disordered" evidence="19">
    <location>
        <begin position="2262"/>
        <end position="2293"/>
    </location>
</feature>
<evidence type="ECO:0000256" key="4">
    <source>
        <dbReference type="ARBA" id="ARBA00022473"/>
    </source>
</evidence>
<feature type="region of interest" description="Disordered" evidence="19">
    <location>
        <begin position="621"/>
        <end position="655"/>
    </location>
</feature>
<evidence type="ECO:0000256" key="7">
    <source>
        <dbReference type="ARBA" id="ARBA00022782"/>
    </source>
</evidence>
<dbReference type="FunFam" id="1.20.5.170:FF:000025">
    <property type="entry name" value="nuclear factor interleukin-3-regulated protein-like"/>
    <property type="match status" value="1"/>
</dbReference>
<keyword evidence="5" id="KW-0677">Repeat</keyword>
<name>A0A1B0GBI8_GLOMM</name>
<dbReference type="InterPro" id="IPR004827">
    <property type="entry name" value="bZIP"/>
</dbReference>
<feature type="region of interest" description="Disordered" evidence="19">
    <location>
        <begin position="1768"/>
        <end position="1813"/>
    </location>
</feature>
<dbReference type="Pfam" id="PF07716">
    <property type="entry name" value="bZIP_2"/>
    <property type="match status" value="1"/>
</dbReference>
<feature type="domain" description="CS" evidence="23">
    <location>
        <begin position="2140"/>
        <end position="2226"/>
    </location>
</feature>
<feature type="compositionally biased region" description="Acidic residues" evidence="19">
    <location>
        <begin position="2263"/>
        <end position="2273"/>
    </location>
</feature>
<keyword evidence="11" id="KW-0744">Spermatogenesis</keyword>
<keyword evidence="10" id="KW-0067">ATP-binding</keyword>
<dbReference type="GO" id="GO:0005634">
    <property type="term" value="C:nucleus"/>
    <property type="evidence" value="ECO:0007669"/>
    <property type="project" value="UniProtKB-ARBA"/>
</dbReference>
<keyword evidence="14" id="KW-0943">RNA-mediated gene silencing</keyword>
<evidence type="ECO:0000256" key="16">
    <source>
        <dbReference type="ARBA" id="ARBA00023242"/>
    </source>
</evidence>
<evidence type="ECO:0000259" key="21">
    <source>
        <dbReference type="PROSITE" id="PS51192"/>
    </source>
</evidence>
<evidence type="ECO:0000259" key="23">
    <source>
        <dbReference type="PROSITE" id="PS51203"/>
    </source>
</evidence>
<evidence type="ECO:0000256" key="18">
    <source>
        <dbReference type="ARBA" id="ARBA00047984"/>
    </source>
</evidence>
<dbReference type="GO" id="GO:0042078">
    <property type="term" value="P:germ-line stem cell division"/>
    <property type="evidence" value="ECO:0007669"/>
    <property type="project" value="TreeGrafter"/>
</dbReference>
<evidence type="ECO:0000256" key="17">
    <source>
        <dbReference type="ARBA" id="ARBA00023254"/>
    </source>
</evidence>
<keyword evidence="9" id="KW-0347">Helicase</keyword>
<dbReference type="SUPFAM" id="SSF63748">
    <property type="entry name" value="Tudor/PWWP/MBT"/>
    <property type="match status" value="2"/>
</dbReference>
<feature type="compositionally biased region" description="Basic and acidic residues" evidence="19">
    <location>
        <begin position="182"/>
        <end position="212"/>
    </location>
</feature>
<feature type="compositionally biased region" description="Low complexity" evidence="19">
    <location>
        <begin position="968"/>
        <end position="979"/>
    </location>
</feature>
<dbReference type="EMBL" id="CCAG010014016">
    <property type="status" value="NOT_ANNOTATED_CDS"/>
    <property type="molecule type" value="Genomic_DNA"/>
</dbReference>
<protein>
    <recommendedName>
        <fullName evidence="3">Probable ATP-dependent RNA helicase spindle-E</fullName>
        <ecNumber evidence="2">3.6.4.13</ecNumber>
    </recommendedName>
</protein>
<feature type="region of interest" description="Disordered" evidence="19">
    <location>
        <begin position="2108"/>
        <end position="2134"/>
    </location>
</feature>
<keyword evidence="6" id="KW-0547">Nucleotide-binding</keyword>
<keyword evidence="8" id="KW-0378">Hydrolase</keyword>
<evidence type="ECO:0000256" key="1">
    <source>
        <dbReference type="ARBA" id="ARBA00006079"/>
    </source>
</evidence>
<organism evidence="24 25">
    <name type="scientific">Glossina morsitans morsitans</name>
    <name type="common">Savannah tsetse fly</name>
    <dbReference type="NCBI Taxonomy" id="37546"/>
    <lineage>
        <taxon>Eukaryota</taxon>
        <taxon>Metazoa</taxon>
        <taxon>Ecdysozoa</taxon>
        <taxon>Arthropoda</taxon>
        <taxon>Hexapoda</taxon>
        <taxon>Insecta</taxon>
        <taxon>Pterygota</taxon>
        <taxon>Neoptera</taxon>
        <taxon>Endopterygota</taxon>
        <taxon>Diptera</taxon>
        <taxon>Brachycera</taxon>
        <taxon>Muscomorpha</taxon>
        <taxon>Hippoboscoidea</taxon>
        <taxon>Glossinidae</taxon>
        <taxon>Glossina</taxon>
    </lineage>
</organism>
<feature type="compositionally biased region" description="Low complexity" evidence="19">
    <location>
        <begin position="758"/>
        <end position="769"/>
    </location>
</feature>
<dbReference type="PhylomeDB" id="A0A1B0GBI8"/>
<dbReference type="GO" id="GO:0003677">
    <property type="term" value="F:DNA binding"/>
    <property type="evidence" value="ECO:0007669"/>
    <property type="project" value="UniProtKB-KW"/>
</dbReference>
<dbReference type="InterPro" id="IPR002999">
    <property type="entry name" value="Tudor"/>
</dbReference>
<dbReference type="PANTHER" id="PTHR22655:SF2">
    <property type="entry name" value="ATP-DEPENDENT RNA HELICASE TDRD12-RELATED"/>
    <property type="match status" value="1"/>
</dbReference>
<feature type="region of interest" description="Disordered" evidence="19">
    <location>
        <begin position="173"/>
        <end position="212"/>
    </location>
</feature>
<evidence type="ECO:0000256" key="11">
    <source>
        <dbReference type="ARBA" id="ARBA00022871"/>
    </source>
</evidence>
<dbReference type="InterPro" id="IPR008978">
    <property type="entry name" value="HSP20-like_chaperone"/>
</dbReference>
<proteinExistence type="inferred from homology"/>
<feature type="compositionally biased region" description="Polar residues" evidence="19">
    <location>
        <begin position="642"/>
        <end position="652"/>
    </location>
</feature>
<dbReference type="Gene3D" id="2.60.40.790">
    <property type="match status" value="1"/>
</dbReference>
<keyword evidence="7" id="KW-0221">Differentiation</keyword>
<dbReference type="PROSITE" id="PS51203">
    <property type="entry name" value="CS"/>
    <property type="match status" value="1"/>
</dbReference>
<dbReference type="GO" id="GO:0003700">
    <property type="term" value="F:DNA-binding transcription factor activity"/>
    <property type="evidence" value="ECO:0007669"/>
    <property type="project" value="InterPro"/>
</dbReference>
<dbReference type="InterPro" id="IPR011545">
    <property type="entry name" value="DEAD/DEAH_box_helicase_dom"/>
</dbReference>
<keyword evidence="25" id="KW-1185">Reference proteome</keyword>
<dbReference type="VEuPathDB" id="VectorBase:GMOY010670"/>
<evidence type="ECO:0000256" key="10">
    <source>
        <dbReference type="ARBA" id="ARBA00022840"/>
    </source>
</evidence>
<dbReference type="PROSITE" id="PS50217">
    <property type="entry name" value="BZIP"/>
    <property type="match status" value="1"/>
</dbReference>
<dbReference type="GO" id="GO:0005737">
    <property type="term" value="C:cytoplasm"/>
    <property type="evidence" value="ECO:0007669"/>
    <property type="project" value="UniProtKB-ARBA"/>
</dbReference>
<evidence type="ECO:0000256" key="14">
    <source>
        <dbReference type="ARBA" id="ARBA00023158"/>
    </source>
</evidence>
<dbReference type="EC" id="3.6.4.13" evidence="2"/>
<evidence type="ECO:0000259" key="22">
    <source>
        <dbReference type="PROSITE" id="PS51194"/>
    </source>
</evidence>
<evidence type="ECO:0000256" key="2">
    <source>
        <dbReference type="ARBA" id="ARBA00012552"/>
    </source>
</evidence>
<dbReference type="Gene3D" id="2.40.50.90">
    <property type="match status" value="2"/>
</dbReference>
<dbReference type="Pfam" id="PF00271">
    <property type="entry name" value="Helicase_C"/>
    <property type="match status" value="1"/>
</dbReference>
<evidence type="ECO:0000256" key="9">
    <source>
        <dbReference type="ARBA" id="ARBA00022806"/>
    </source>
</evidence>
<dbReference type="Pfam" id="PF00270">
    <property type="entry name" value="DEAD"/>
    <property type="match status" value="1"/>
</dbReference>
<dbReference type="InterPro" id="IPR007052">
    <property type="entry name" value="CS_dom"/>
</dbReference>
<dbReference type="Gene3D" id="2.30.30.140">
    <property type="match status" value="2"/>
</dbReference>
<feature type="region of interest" description="Disordered" evidence="19">
    <location>
        <begin position="747"/>
        <end position="786"/>
    </location>
</feature>
<evidence type="ECO:0000256" key="5">
    <source>
        <dbReference type="ARBA" id="ARBA00022737"/>
    </source>
</evidence>
<dbReference type="InterPro" id="IPR046347">
    <property type="entry name" value="bZIP_sf"/>
</dbReference>
<keyword evidence="16" id="KW-0539">Nucleus</keyword>
<evidence type="ECO:0000256" key="13">
    <source>
        <dbReference type="ARBA" id="ARBA00023125"/>
    </source>
</evidence>
<accession>A0A1B0GBI8</accession>
<dbReference type="GO" id="GO:0051321">
    <property type="term" value="P:meiotic cell cycle"/>
    <property type="evidence" value="ECO:0007669"/>
    <property type="project" value="UniProtKB-KW"/>
</dbReference>
<dbReference type="Pfam" id="PF00567">
    <property type="entry name" value="TUDOR"/>
    <property type="match status" value="1"/>
</dbReference>
<dbReference type="SUPFAM" id="SSF52540">
    <property type="entry name" value="P-loop containing nucleoside triphosphate hydrolases"/>
    <property type="match status" value="2"/>
</dbReference>
<dbReference type="PANTHER" id="PTHR22655">
    <property type="entry name" value="ATP-DEPENDENT RNA HELICASE TDRD12-RELATED"/>
    <property type="match status" value="1"/>
</dbReference>
<sequence length="2293" mass="262784">MCSSSLFQQTGFNNFMESFSSYRNLQFRRTENRFKLSNSGSTYYSNDLKGLNNKLLMQVDNAISPDMLRRTTVSPILDVIDNSSFPSSYDHNVENSNHKNNEKISNEFSENELLNKPTDGLILSSLPPHTHLIARHKTSLTAFEYLNSSSSQNFNTLDLPIMELNDMGGIFSPFLQRRPRGEKRSIPDEQKDEKYYERRKRNNEAAKKSRDARKIREDRIALRAAFLEQENSILRTQILALRDELQTLRQIISLEIEQKIINGHKDQETMQEKISIVITHFVNPHLFWYYKIGDHPELCEIEQQLQICKDIRATDLNPKSGEKVATNFAPWNKLVRAEILCETKWQNEFIVWALDYGIAFQTKKDHIRRLPLGMAEQVSRIRRGGVANILPAEIEYDCMEGNLVMMAKDNWSQKACDVLEKLLMDASSITFVKEFQSIPNHNWGNLVVENQQGKVFNARQPLISAKLALEEALNFKDSILNLKTTQIPRHLSSSGNLLMKTNAFKNDRDGLCLIENAVIPVDKYTRSKVEDWYARNERQASLSDAESTVESRLSVEIVDDVTFDDSVSAKHENTCKPSDGVTKMKSVNYLCREDTLIKNNGVYKCVEDGLLKVKTKTLANSPKSTGKALTESLINEDEEYSGATSPNLQSPRNADKESVIEHFINTQREDISNTSKMDITRDDEESGSYFKLKCFKEISQKGSEKNIPDPYDGFTIVPGGFDLSRLNKYRNEKSHWHCKKTTLSNKLGKVTFENKRTPSSSSKKSLNNKSPKKGRQRNGLISHKSIKICEKPEESEQNIIAPSTDDVIKPRKCPATKPSPPLIIKKLSKEDTSANISLTASPTPTASTNSITPDAKICSTQPKLKSTPPTIALTKSQTIGLMASRKRRKLKSPDTQFDKIDKILENAERAKQLGDENIVDLKCPNTSFQFMEPSTSSLLDLQFDNNNLYSSSNNRALLENRANKDKSSTGSNNNKNSKNIANTEQQIDSFVHVKKKQMMPIIKGERETRVREPAVLAHSNIPLYPLKTVNEAEFLPQIHKEMMHMRINKIYRVQVFAWSHLLRNNSLFIINPSKSGKTWSYLPVLCNDIYYDVNGTTSTYGPVAIVLVASAKHVEEVTGLCQRLLCSLKDEAPIIVGSFGLRNFKDTKIKLLNSCGILVTTPSSLLRLFRDNENEHLFDADRLKRIVIDDMDLMLSRASEDFQTALKALFTMCKKSEAKTLKAQIVVTSRCWDFWFVKLMRLANQPLLLIGDFLEATVYGRVEHSIKLRSKMEKDEVILRFLKTHNESVHKGNRTMVICREDEEVKRVVGFLAENGHCRIGYYSYSTEAERLVINEWKRKAANPILVCTDAGLTDLQIRNAHYLIHYSMPTSWTQFTTRFSVLVNSYDNLLGDNFKKILCCVPKSNKVRSLILLDEDNNLQLPRLVDFMRMHGQIVHPHIQAVTKSLLNAREEQRVCEGVQLCSDILEYGGCDEPRCDKRHELTSLDVVSEKDDIPTQGEIRIHVLKVLSPTHYTARLLEHKGPHAKQWSEVRCSRRAAVFAVQLDSYYCDPNNREQYWPPKIGDICIYSYSNCYRRARILEVPALPKIVNIVPDSLALTLKLIDDGIVITAVQIREICVCHQKFKDFPHQAIDIRLMNVVPYDNERMWDSATIRKVQKWIMDDIKDNQVVHVSVNFAFASTIWVNKLIVMERLNAIGIYRKLIDLKLTLFANEFALQYKGDRKNVRDIANEYGLLKVPSASLKIGHNADINDENSLISIKSPARDLTNEEEIATSPQTNENVNKKEKIINNNGKEKEIWEKDPNDDKLENESGVLNKSTSAHNQSFQFKESWSELPLNELIKVEIGDEDENGNWENMFVQLTDPVSTRKFNELVELVDKHIHKMKAIYNDNHPKIYDFPPLHNCIVKYDNLYLRAKIHCIFGSESEDLYKDFLYETSEDIVHFIPYQAIHCHLAGIQWDRFTKRHKVSKQFLYVYAVQQNSKNSETIFTLCKFPINSYIVLLYECEEEGDFTQASLFNKVLLDNGGTVADPETKHFLDSKIDFELNERNSQHEDAVDKPVTFNELLECIKKCNELDVVDLIELKEQKTGISGAKATTSQEAKLVNGIDKLSEQNEQEKKKKLTKSSQDKHRMPSLKVLNRRPRTTWHQNGYLIFLSIHVPDIKDYYLKVGKDQLHFAADIHGEENILILNLFGIVTPKLVSHELRGLNVVVRLVKRIHITWPRLLKDPRKFTWLSYDYNFIDVREIDGVNPTPLNYKVASDEITDSESDSEEDLFHTYNRTEKCEDDADPFS</sequence>
<dbReference type="PROSITE" id="PS51194">
    <property type="entry name" value="HELICASE_CTER"/>
    <property type="match status" value="1"/>
</dbReference>
<comment type="similarity">
    <text evidence="1">Belongs to the bZIP family. NFIL3 subfamily.</text>
</comment>
<dbReference type="SUPFAM" id="SSF57959">
    <property type="entry name" value="Leucine zipper domain"/>
    <property type="match status" value="1"/>
</dbReference>
<dbReference type="EnsemblMetazoa" id="GMOY010670-RA">
    <property type="protein sequence ID" value="GMOY010670-PA"/>
    <property type="gene ID" value="GMOY010670"/>
</dbReference>
<keyword evidence="4" id="KW-0217">Developmental protein</keyword>
<dbReference type="CDD" id="cd20435">
    <property type="entry name" value="Tudor_TDRD12_rpt2"/>
    <property type="match status" value="1"/>
</dbReference>
<evidence type="ECO:0000256" key="19">
    <source>
        <dbReference type="SAM" id="MobiDB-lite"/>
    </source>
</evidence>
<evidence type="ECO:0000256" key="3">
    <source>
        <dbReference type="ARBA" id="ARBA00013352"/>
    </source>
</evidence>
<dbReference type="CDD" id="cd14695">
    <property type="entry name" value="bZIP_HLF"/>
    <property type="match status" value="1"/>
</dbReference>
<dbReference type="STRING" id="37546.A0A1B0GBI8"/>
<dbReference type="InterPro" id="IPR035437">
    <property type="entry name" value="SNase_OB-fold_sf"/>
</dbReference>
<dbReference type="Gene3D" id="1.20.5.170">
    <property type="match status" value="1"/>
</dbReference>
<evidence type="ECO:0000256" key="8">
    <source>
        <dbReference type="ARBA" id="ARBA00022801"/>
    </source>
</evidence>
<feature type="region of interest" description="Disordered" evidence="19">
    <location>
        <begin position="961"/>
        <end position="985"/>
    </location>
</feature>
<dbReference type="InterPro" id="IPR027417">
    <property type="entry name" value="P-loop_NTPase"/>
</dbReference>
<dbReference type="SUPFAM" id="SSF49764">
    <property type="entry name" value="HSP20-like chaperones"/>
    <property type="match status" value="1"/>
</dbReference>
<dbReference type="SMART" id="SM00338">
    <property type="entry name" value="BRLZ"/>
    <property type="match status" value="1"/>
</dbReference>
<keyword evidence="17" id="KW-0469">Meiosis</keyword>
<dbReference type="InterPro" id="IPR014001">
    <property type="entry name" value="Helicase_ATP-bd"/>
</dbReference>
<evidence type="ECO:0000256" key="15">
    <source>
        <dbReference type="ARBA" id="ARBA00023163"/>
    </source>
</evidence>
<keyword evidence="12" id="KW-0805">Transcription regulation</keyword>
<evidence type="ECO:0000256" key="6">
    <source>
        <dbReference type="ARBA" id="ARBA00022741"/>
    </source>
</evidence>
<keyword evidence="15" id="KW-0804">Transcription</keyword>
<comment type="catalytic activity">
    <reaction evidence="18">
        <text>ATP + H2O = ADP + phosphate + H(+)</text>
        <dbReference type="Rhea" id="RHEA:13065"/>
        <dbReference type="ChEBI" id="CHEBI:15377"/>
        <dbReference type="ChEBI" id="CHEBI:15378"/>
        <dbReference type="ChEBI" id="CHEBI:30616"/>
        <dbReference type="ChEBI" id="CHEBI:43474"/>
        <dbReference type="ChEBI" id="CHEBI:456216"/>
        <dbReference type="EC" id="3.6.4.13"/>
    </reaction>
</comment>
<feature type="compositionally biased region" description="Basic and acidic residues" evidence="19">
    <location>
        <begin position="2274"/>
        <end position="2284"/>
    </location>
</feature>
<dbReference type="GO" id="GO:0031047">
    <property type="term" value="P:regulatory ncRNA-mediated gene silencing"/>
    <property type="evidence" value="ECO:0007669"/>
    <property type="project" value="UniProtKB-KW"/>
</dbReference>
<feature type="domain" description="BZIP" evidence="20">
    <location>
        <begin position="192"/>
        <end position="255"/>
    </location>
</feature>
<dbReference type="InterPro" id="IPR001650">
    <property type="entry name" value="Helicase_C-like"/>
</dbReference>
<feature type="compositionally biased region" description="Basic and acidic residues" evidence="19">
    <location>
        <begin position="1783"/>
        <end position="1811"/>
    </location>
</feature>
<dbReference type="GO" id="GO:0016787">
    <property type="term" value="F:hydrolase activity"/>
    <property type="evidence" value="ECO:0007669"/>
    <property type="project" value="UniProtKB-KW"/>
</dbReference>
<reference evidence="24" key="1">
    <citation type="submission" date="2020-05" db="UniProtKB">
        <authorList>
            <consortium name="EnsemblMetazoa"/>
        </authorList>
    </citation>
    <scope>IDENTIFICATION</scope>
    <source>
        <strain evidence="24">Yale</strain>
    </source>
</reference>
<evidence type="ECO:0000313" key="25">
    <source>
        <dbReference type="Proteomes" id="UP000092444"/>
    </source>
</evidence>
<evidence type="ECO:0000256" key="12">
    <source>
        <dbReference type="ARBA" id="ARBA00023015"/>
    </source>
</evidence>
<evidence type="ECO:0000313" key="24">
    <source>
        <dbReference type="EnsemblMetazoa" id="GMOY010670-PA"/>
    </source>
</evidence>
<dbReference type="GO" id="GO:0007283">
    <property type="term" value="P:spermatogenesis"/>
    <property type="evidence" value="ECO:0007669"/>
    <property type="project" value="UniProtKB-KW"/>
</dbReference>